<gene>
    <name evidence="2" type="ORF">MMA15_03045</name>
</gene>
<dbReference type="Proteomes" id="UP001166784">
    <property type="component" value="Unassembled WGS sequence"/>
</dbReference>
<proteinExistence type="predicted"/>
<name>A0ABS9STD7_9ACTN</name>
<dbReference type="EMBL" id="JAKWJU010000002">
    <property type="protein sequence ID" value="MCH6159428.1"/>
    <property type="molecule type" value="Genomic_DNA"/>
</dbReference>
<reference evidence="2" key="1">
    <citation type="submission" date="2022-03" db="EMBL/GenBank/DDBJ databases">
        <authorList>
            <person name="Santos J.D.N."/>
            <person name="Kallscheuer N."/>
            <person name="Jogler C."/>
            <person name="Lage O.M."/>
        </authorList>
    </citation>
    <scope>NUCLEOTIDE SEQUENCE</scope>
    <source>
        <strain evidence="2">M600PL45_2</strain>
    </source>
</reference>
<comment type="caution">
    <text evidence="2">The sequence shown here is derived from an EMBL/GenBank/DDBJ whole genome shotgun (WGS) entry which is preliminary data.</text>
</comment>
<protein>
    <submittedName>
        <fullName evidence="2">Uncharacterized protein</fullName>
    </submittedName>
</protein>
<reference evidence="2" key="2">
    <citation type="journal article" date="2023" name="Int. J. Syst. Evol. Microbiol.">
        <title>Streptomyces marispadix sp. nov., isolated from marine beach sediment of the Northern Coast of Portugal.</title>
        <authorList>
            <person name="dos Santos J.D.N."/>
            <person name="Vitorino I.R."/>
            <person name="Kallscheuer N."/>
            <person name="Srivastava A."/>
            <person name="Krautwurst S."/>
            <person name="Marz M."/>
            <person name="Jogler C."/>
            <person name="Lobo Da Cunha A."/>
            <person name="Catita J."/>
            <person name="Goncalves H."/>
            <person name="Gonzalez I."/>
            <person name="Reyes F."/>
            <person name="Lage O.M."/>
        </authorList>
    </citation>
    <scope>NUCLEOTIDE SEQUENCE</scope>
    <source>
        <strain evidence="2">M600PL45_2</strain>
    </source>
</reference>
<accession>A0ABS9STD7</accession>
<evidence type="ECO:0000313" key="2">
    <source>
        <dbReference type="EMBL" id="MCH6159428.1"/>
    </source>
</evidence>
<keyword evidence="3" id="KW-1185">Reference proteome</keyword>
<organism evidence="2 3">
    <name type="scientific">Streptomyces marispadix</name>
    <dbReference type="NCBI Taxonomy" id="2922868"/>
    <lineage>
        <taxon>Bacteria</taxon>
        <taxon>Bacillati</taxon>
        <taxon>Actinomycetota</taxon>
        <taxon>Actinomycetes</taxon>
        <taxon>Kitasatosporales</taxon>
        <taxon>Streptomycetaceae</taxon>
        <taxon>Streptomyces</taxon>
    </lineage>
</organism>
<sequence length="89" mass="10444">MVIPMVLKDLWRRLHEFHEEQIEIWERINLLNRPWEEEILHWARAEEGWVLHGRIPPPARGHRTSVTRRGWCPGLRPRGGAGQPPSASS</sequence>
<evidence type="ECO:0000313" key="3">
    <source>
        <dbReference type="Proteomes" id="UP001166784"/>
    </source>
</evidence>
<evidence type="ECO:0000256" key="1">
    <source>
        <dbReference type="SAM" id="MobiDB-lite"/>
    </source>
</evidence>
<dbReference type="RefSeq" id="WP_241057374.1">
    <property type="nucleotide sequence ID" value="NZ_JAKWJU010000002.1"/>
</dbReference>
<feature type="region of interest" description="Disordered" evidence="1">
    <location>
        <begin position="59"/>
        <end position="89"/>
    </location>
</feature>